<dbReference type="Gene3D" id="3.30.420.10">
    <property type="entry name" value="Ribonuclease H-like superfamily/Ribonuclease H"/>
    <property type="match status" value="1"/>
</dbReference>
<dbReference type="AlphaFoldDB" id="A0A9W7CZS0"/>
<dbReference type="EMBL" id="BSXT01001775">
    <property type="protein sequence ID" value="GMF45086.1"/>
    <property type="molecule type" value="Genomic_DNA"/>
</dbReference>
<dbReference type="OrthoDB" id="124264at2759"/>
<dbReference type="SUPFAM" id="SSF53098">
    <property type="entry name" value="Ribonuclease H-like"/>
    <property type="match status" value="1"/>
</dbReference>
<keyword evidence="3" id="KW-1185">Reference proteome</keyword>
<feature type="domain" description="RNase H type-1" evidence="1">
    <location>
        <begin position="45"/>
        <end position="131"/>
    </location>
</feature>
<dbReference type="GO" id="GO:0004523">
    <property type="term" value="F:RNA-DNA hybrid ribonuclease activity"/>
    <property type="evidence" value="ECO:0007669"/>
    <property type="project" value="InterPro"/>
</dbReference>
<organism evidence="2 3">
    <name type="scientific">Phytophthora fragariaefolia</name>
    <dbReference type="NCBI Taxonomy" id="1490495"/>
    <lineage>
        <taxon>Eukaryota</taxon>
        <taxon>Sar</taxon>
        <taxon>Stramenopiles</taxon>
        <taxon>Oomycota</taxon>
        <taxon>Peronosporomycetes</taxon>
        <taxon>Peronosporales</taxon>
        <taxon>Peronosporaceae</taxon>
        <taxon>Phytophthora</taxon>
    </lineage>
</organism>
<sequence>MFTSRTLKSNEINYGLRRVSARQARRWCHRLETPRLGDPSAASEYAPDLTVNEAEYRGLLLSFDLLRNLDRGRLIDCGDSNLVIRQIRGEIDCKAPGRPLLRQKALGQLRSWPQHGFLHMKREWNQSADRLTITALQKEEGVHLTSDQDRQDLITLIRLDELLKPKVTDQVARVTAVTRSARRRRLQPETLQEAVVQPMRGERIVQAQNEEK</sequence>
<evidence type="ECO:0000313" key="2">
    <source>
        <dbReference type="EMBL" id="GMF45086.1"/>
    </source>
</evidence>
<dbReference type="Proteomes" id="UP001165121">
    <property type="component" value="Unassembled WGS sequence"/>
</dbReference>
<dbReference type="Pfam" id="PF13456">
    <property type="entry name" value="RVT_3"/>
    <property type="match status" value="1"/>
</dbReference>
<accession>A0A9W7CZS0</accession>
<name>A0A9W7CZS0_9STRA</name>
<gene>
    <name evidence="2" type="ORF">Pfra01_001598900</name>
</gene>
<proteinExistence type="predicted"/>
<comment type="caution">
    <text evidence="2">The sequence shown here is derived from an EMBL/GenBank/DDBJ whole genome shotgun (WGS) entry which is preliminary data.</text>
</comment>
<dbReference type="GO" id="GO:0003676">
    <property type="term" value="F:nucleic acid binding"/>
    <property type="evidence" value="ECO:0007669"/>
    <property type="project" value="InterPro"/>
</dbReference>
<protein>
    <submittedName>
        <fullName evidence="2">Unnamed protein product</fullName>
    </submittedName>
</protein>
<reference evidence="2" key="1">
    <citation type="submission" date="2023-04" db="EMBL/GenBank/DDBJ databases">
        <title>Phytophthora fragariaefolia NBRC 109709.</title>
        <authorList>
            <person name="Ichikawa N."/>
            <person name="Sato H."/>
            <person name="Tonouchi N."/>
        </authorList>
    </citation>
    <scope>NUCLEOTIDE SEQUENCE</scope>
    <source>
        <strain evidence="2">NBRC 109709</strain>
    </source>
</reference>
<evidence type="ECO:0000313" key="3">
    <source>
        <dbReference type="Proteomes" id="UP001165121"/>
    </source>
</evidence>
<dbReference type="InterPro" id="IPR036397">
    <property type="entry name" value="RNaseH_sf"/>
</dbReference>
<evidence type="ECO:0000259" key="1">
    <source>
        <dbReference type="Pfam" id="PF13456"/>
    </source>
</evidence>
<dbReference type="InterPro" id="IPR002156">
    <property type="entry name" value="RNaseH_domain"/>
</dbReference>
<dbReference type="InterPro" id="IPR012337">
    <property type="entry name" value="RNaseH-like_sf"/>
</dbReference>